<evidence type="ECO:0008006" key="4">
    <source>
        <dbReference type="Google" id="ProtNLM"/>
    </source>
</evidence>
<evidence type="ECO:0000313" key="2">
    <source>
        <dbReference type="EMBL" id="PIW35378.1"/>
    </source>
</evidence>
<gene>
    <name evidence="2" type="ORF">COW25_00045</name>
</gene>
<evidence type="ECO:0000256" key="1">
    <source>
        <dbReference type="SAM" id="Phobius"/>
    </source>
</evidence>
<comment type="caution">
    <text evidence="2">The sequence shown here is derived from an EMBL/GenBank/DDBJ whole genome shotgun (WGS) entry which is preliminary data.</text>
</comment>
<reference evidence="3" key="1">
    <citation type="submission" date="2017-09" db="EMBL/GenBank/DDBJ databases">
        <title>Depth-based differentiation of microbial function through sediment-hosted aquifers and enrichment of novel symbionts in the deep terrestrial subsurface.</title>
        <authorList>
            <person name="Probst A.J."/>
            <person name="Ladd B."/>
            <person name="Jarett J.K."/>
            <person name="Geller-Mcgrath D.E."/>
            <person name="Sieber C.M.K."/>
            <person name="Emerson J.B."/>
            <person name="Anantharaman K."/>
            <person name="Thomas B.C."/>
            <person name="Malmstrom R."/>
            <person name="Stieglmeier M."/>
            <person name="Klingl A."/>
            <person name="Woyke T."/>
            <person name="Ryan C.M."/>
            <person name="Banfield J.F."/>
        </authorList>
    </citation>
    <scope>NUCLEOTIDE SEQUENCE [LARGE SCALE GENOMIC DNA]</scope>
</reference>
<evidence type="ECO:0000313" key="3">
    <source>
        <dbReference type="Proteomes" id="UP000230215"/>
    </source>
</evidence>
<protein>
    <recommendedName>
        <fullName evidence="4">Transmembrane protein (PGPGW)</fullName>
    </recommendedName>
</protein>
<sequence>MFTNLFKTIKEYIHNRPKLKKVVGVILILIGLAAFFTPLTPGSWLAIIGLELLGVRQRNRSFSRHRRIPTEPRKIFSRANRILSLAKNTKIN</sequence>
<name>A0A2M7H206_9BACT</name>
<accession>A0A2M7H206</accession>
<keyword evidence="1" id="KW-1133">Transmembrane helix</keyword>
<keyword evidence="1" id="KW-0812">Transmembrane</keyword>
<dbReference type="AlphaFoldDB" id="A0A2M7H206"/>
<organism evidence="2 3">
    <name type="scientific">Candidatus Nealsonbacteria bacterium CG15_BIG_FIL_POST_REV_8_21_14_020_37_12</name>
    <dbReference type="NCBI Taxonomy" id="1974716"/>
    <lineage>
        <taxon>Bacteria</taxon>
        <taxon>Candidatus Nealsoniibacteriota</taxon>
    </lineage>
</organism>
<proteinExistence type="predicted"/>
<keyword evidence="1" id="KW-0472">Membrane</keyword>
<dbReference type="Proteomes" id="UP000230215">
    <property type="component" value="Unassembled WGS sequence"/>
</dbReference>
<feature type="transmembrane region" description="Helical" evidence="1">
    <location>
        <begin position="22"/>
        <end position="55"/>
    </location>
</feature>
<dbReference type="EMBL" id="PFGB01000002">
    <property type="protein sequence ID" value="PIW35378.1"/>
    <property type="molecule type" value="Genomic_DNA"/>
</dbReference>